<comment type="caution">
    <text evidence="1">The sequence shown here is derived from an EMBL/GenBank/DDBJ whole genome shotgun (WGS) entry which is preliminary data.</text>
</comment>
<name>A0ABS2FHL0_9CLOT</name>
<keyword evidence="2" id="KW-1185">Reference proteome</keyword>
<evidence type="ECO:0000313" key="1">
    <source>
        <dbReference type="EMBL" id="MBM6820050.1"/>
    </source>
</evidence>
<dbReference type="Proteomes" id="UP000767334">
    <property type="component" value="Unassembled WGS sequence"/>
</dbReference>
<accession>A0ABS2FHL0</accession>
<feature type="non-terminal residue" evidence="1">
    <location>
        <position position="189"/>
    </location>
</feature>
<dbReference type="EMBL" id="JACJLL010000080">
    <property type="protein sequence ID" value="MBM6820050.1"/>
    <property type="molecule type" value="Genomic_DNA"/>
</dbReference>
<proteinExistence type="predicted"/>
<gene>
    <name evidence="1" type="ORF">H6A19_12005</name>
</gene>
<reference evidence="1 2" key="1">
    <citation type="journal article" date="2021" name="Sci. Rep.">
        <title>The distribution of antibiotic resistance genes in chicken gut microbiota commensals.</title>
        <authorList>
            <person name="Juricova H."/>
            <person name="Matiasovicova J."/>
            <person name="Kubasova T."/>
            <person name="Cejkova D."/>
            <person name="Rychlik I."/>
        </authorList>
    </citation>
    <scope>NUCLEOTIDE SEQUENCE [LARGE SCALE GENOMIC DNA]</scope>
    <source>
        <strain evidence="1 2">An435</strain>
    </source>
</reference>
<evidence type="ECO:0000313" key="2">
    <source>
        <dbReference type="Proteomes" id="UP000767334"/>
    </source>
</evidence>
<protein>
    <submittedName>
        <fullName evidence="1">GNAT family N-acetyltransferase</fullName>
    </submittedName>
</protein>
<organism evidence="1 2">
    <name type="scientific">Clostridium saudiense</name>
    <dbReference type="NCBI Taxonomy" id="1414720"/>
    <lineage>
        <taxon>Bacteria</taxon>
        <taxon>Bacillati</taxon>
        <taxon>Bacillota</taxon>
        <taxon>Clostridia</taxon>
        <taxon>Eubacteriales</taxon>
        <taxon>Clostridiaceae</taxon>
        <taxon>Clostridium</taxon>
    </lineage>
</organism>
<sequence length="189" mass="21657">MGKTLIKNKYKKYTEMNNFEKQLAFKFINTNNKDITSIDKLDEMFCGKIYDKGNGVIFCFNNKEIIGKVAVVLECVKPLKTSFIHGIEVKEELKDNIDILIGLIDEGKNIAIEYGAKNIKLGIRDEKILMTLKKIGISTVYCAIKMNLGDRSIKEKTLNLEKLTKENSKKYKEVFNDSFSDMPHGTWLD</sequence>